<sequence>MHHLSKLIVLLIFKPFGFHKASAAIVSTESGGSSTLALQATSIPNAINPNNHVERQFRRDDVILRANFMCPEAFGASPMACNSSRCGGADPNNNGTCYYEQGDRPKCQCIIDSNSTSTPTLTTITTTQVGQISGQSLTQTVTATFAFESTPLYSNLRKNFTSTVLTNVTSTIVTTLTATVSNTTLIGMSTTYEASVEIGVAVILAGGVFWSLFGYVGDSAIVATMDPPVDAPNHPNDKTCSEPRQASSSPNCAGILEMCSNINDATHGCACDENSTCEETEIDCGDPTRSGVNGEYALPEFSVNTLTIQ</sequence>
<evidence type="ECO:0000256" key="1">
    <source>
        <dbReference type="SAM" id="SignalP"/>
    </source>
</evidence>
<accession>A0A395IUE6</accession>
<proteinExistence type="predicted"/>
<gene>
    <name evidence="2" type="ORF">DID88_003115</name>
</gene>
<feature type="chain" id="PRO_5017286177" evidence="1">
    <location>
        <begin position="24"/>
        <end position="309"/>
    </location>
</feature>
<dbReference type="EMBL" id="QKRW01000016">
    <property type="protein sequence ID" value="RAL63927.1"/>
    <property type="molecule type" value="Genomic_DNA"/>
</dbReference>
<dbReference type="Proteomes" id="UP000249056">
    <property type="component" value="Unassembled WGS sequence"/>
</dbReference>
<name>A0A395IUE6_9HELO</name>
<organism evidence="2 3">
    <name type="scientific">Monilinia fructigena</name>
    <dbReference type="NCBI Taxonomy" id="38457"/>
    <lineage>
        <taxon>Eukaryota</taxon>
        <taxon>Fungi</taxon>
        <taxon>Dikarya</taxon>
        <taxon>Ascomycota</taxon>
        <taxon>Pezizomycotina</taxon>
        <taxon>Leotiomycetes</taxon>
        <taxon>Helotiales</taxon>
        <taxon>Sclerotiniaceae</taxon>
        <taxon>Monilinia</taxon>
    </lineage>
</organism>
<keyword evidence="3" id="KW-1185">Reference proteome</keyword>
<dbReference type="OrthoDB" id="3564583at2759"/>
<reference evidence="2 3" key="1">
    <citation type="submission" date="2018-06" db="EMBL/GenBank/DDBJ databases">
        <title>Genome Sequence of the Brown Rot Fungal Pathogen Monilinia fructigena.</title>
        <authorList>
            <person name="Landi L."/>
            <person name="De Miccolis Angelini R.M."/>
            <person name="Pollastro S."/>
            <person name="Abate D."/>
            <person name="Faretra F."/>
            <person name="Romanazzi G."/>
        </authorList>
    </citation>
    <scope>NUCLEOTIDE SEQUENCE [LARGE SCALE GENOMIC DNA]</scope>
    <source>
        <strain evidence="2 3">Mfrg269</strain>
    </source>
</reference>
<protein>
    <submittedName>
        <fullName evidence="2">Uncharacterized protein</fullName>
    </submittedName>
</protein>
<keyword evidence="1" id="KW-0732">Signal</keyword>
<feature type="signal peptide" evidence="1">
    <location>
        <begin position="1"/>
        <end position="23"/>
    </location>
</feature>
<evidence type="ECO:0000313" key="2">
    <source>
        <dbReference type="EMBL" id="RAL63927.1"/>
    </source>
</evidence>
<dbReference type="AlphaFoldDB" id="A0A395IUE6"/>
<comment type="caution">
    <text evidence="2">The sequence shown here is derived from an EMBL/GenBank/DDBJ whole genome shotgun (WGS) entry which is preliminary data.</text>
</comment>
<evidence type="ECO:0000313" key="3">
    <source>
        <dbReference type="Proteomes" id="UP000249056"/>
    </source>
</evidence>